<dbReference type="GO" id="GO:0015074">
    <property type="term" value="P:DNA integration"/>
    <property type="evidence" value="ECO:0007669"/>
    <property type="project" value="InterPro"/>
</dbReference>
<dbReference type="InterPro" id="IPR013762">
    <property type="entry name" value="Integrase-like_cat_sf"/>
</dbReference>
<dbReference type="GO" id="GO:0003677">
    <property type="term" value="F:DNA binding"/>
    <property type="evidence" value="ECO:0007669"/>
    <property type="project" value="UniProtKB-UniRule"/>
</dbReference>
<dbReference type="RefSeq" id="WP_093849954.1">
    <property type="nucleotide sequence ID" value="NZ_FOSG01000008.1"/>
</dbReference>
<evidence type="ECO:0000256" key="2">
    <source>
        <dbReference type="ARBA" id="ARBA00023125"/>
    </source>
</evidence>
<dbReference type="CDD" id="cd01189">
    <property type="entry name" value="INT_ICEBs1_C_like"/>
    <property type="match status" value="1"/>
</dbReference>
<evidence type="ECO:0000256" key="4">
    <source>
        <dbReference type="PROSITE-ProRule" id="PRU01248"/>
    </source>
</evidence>
<dbReference type="Gene3D" id="1.10.443.10">
    <property type="entry name" value="Intergrase catalytic core"/>
    <property type="match status" value="1"/>
</dbReference>
<comment type="similarity">
    <text evidence="1">Belongs to the 'phage' integrase family.</text>
</comment>
<evidence type="ECO:0000259" key="5">
    <source>
        <dbReference type="PROSITE" id="PS51898"/>
    </source>
</evidence>
<dbReference type="PANTHER" id="PTHR30349">
    <property type="entry name" value="PHAGE INTEGRASE-RELATED"/>
    <property type="match status" value="1"/>
</dbReference>
<dbReference type="PROSITE" id="PS51900">
    <property type="entry name" value="CB"/>
    <property type="match status" value="1"/>
</dbReference>
<feature type="domain" description="Tyr recombinase" evidence="5">
    <location>
        <begin position="199"/>
        <end position="396"/>
    </location>
</feature>
<dbReference type="OrthoDB" id="1822491at2"/>
<dbReference type="SUPFAM" id="SSF56349">
    <property type="entry name" value="DNA breaking-rejoining enzymes"/>
    <property type="match status" value="1"/>
</dbReference>
<dbReference type="Gene3D" id="1.10.150.130">
    <property type="match status" value="1"/>
</dbReference>
<dbReference type="PANTHER" id="PTHR30349:SF64">
    <property type="entry name" value="PROPHAGE INTEGRASE INTD-RELATED"/>
    <property type="match status" value="1"/>
</dbReference>
<evidence type="ECO:0000313" key="8">
    <source>
        <dbReference type="Proteomes" id="UP000198928"/>
    </source>
</evidence>
<dbReference type="InterPro" id="IPR010998">
    <property type="entry name" value="Integrase_recombinase_N"/>
</dbReference>
<evidence type="ECO:0000256" key="3">
    <source>
        <dbReference type="ARBA" id="ARBA00023172"/>
    </source>
</evidence>
<dbReference type="PROSITE" id="PS51898">
    <property type="entry name" value="TYR_RECOMBINASE"/>
    <property type="match status" value="1"/>
</dbReference>
<evidence type="ECO:0000256" key="1">
    <source>
        <dbReference type="ARBA" id="ARBA00008857"/>
    </source>
</evidence>
<dbReference type="InterPro" id="IPR011010">
    <property type="entry name" value="DNA_brk_join_enz"/>
</dbReference>
<keyword evidence="3" id="KW-0233">DNA recombination</keyword>
<protein>
    <submittedName>
        <fullName evidence="7">Site-specific recombinase XerD</fullName>
    </submittedName>
</protein>
<dbReference type="InterPro" id="IPR044068">
    <property type="entry name" value="CB"/>
</dbReference>
<reference evidence="8" key="1">
    <citation type="submission" date="2016-10" db="EMBL/GenBank/DDBJ databases">
        <authorList>
            <person name="Varghese N."/>
            <person name="Submissions S."/>
        </authorList>
    </citation>
    <scope>NUCLEOTIDE SEQUENCE [LARGE SCALE GENOMIC DNA]</scope>
    <source>
        <strain evidence="8">PL19</strain>
    </source>
</reference>
<organism evidence="7 8">
    <name type="scientific">Streptomyces pini</name>
    <dbReference type="NCBI Taxonomy" id="1520580"/>
    <lineage>
        <taxon>Bacteria</taxon>
        <taxon>Bacillati</taxon>
        <taxon>Actinomycetota</taxon>
        <taxon>Actinomycetes</taxon>
        <taxon>Kitasatosporales</taxon>
        <taxon>Streptomycetaceae</taxon>
        <taxon>Streptomyces</taxon>
    </lineage>
</organism>
<dbReference type="AlphaFoldDB" id="A0A1I4C4R4"/>
<sequence length="418" mass="46955">MASIVKRPRKSGETTYQVKWRQDGAWQTEGFDDPDSAEKFRKLVEAHDGQWPHGWIKGEGFVEPDPVPGDMPLMTWARRYVDRLVEVDERTQEDYRRDVEQHLSLLKHTEVSGRVVDATVCNVTKDDVQDWVRAEVKGEPDPGDPEKWLRRPANPKSIRNRHGLLFCIMQAAVDAEPQLRTTNPCKGTRLPRLDDHIEEEMCFLEHEEYARIAAELRAIDPAAADLADWLVGTGMRWGEATALRVSDINLTRGTASVQRAWKKSPKGSASAFFLGPPKTRKARRLVALSPAQLDVVRRLMSGQKPEAFLFRTPGGKSWRHANFYNRKWRPAVDAAIDKGLPKRPRIHDLRHTHVSWLIAANIPLPAIQARVGHESISTTVDRYGHLVRGLDDEITAAIEGALGARVISPGLRAVSGGA</sequence>
<evidence type="ECO:0000259" key="6">
    <source>
        <dbReference type="PROSITE" id="PS51900"/>
    </source>
</evidence>
<dbReference type="InterPro" id="IPR050090">
    <property type="entry name" value="Tyrosine_recombinase_XerCD"/>
</dbReference>
<dbReference type="Pfam" id="PF00589">
    <property type="entry name" value="Phage_integrase"/>
    <property type="match status" value="1"/>
</dbReference>
<dbReference type="EMBL" id="FOSG01000008">
    <property type="protein sequence ID" value="SFK75309.1"/>
    <property type="molecule type" value="Genomic_DNA"/>
</dbReference>
<dbReference type="GO" id="GO:0006310">
    <property type="term" value="P:DNA recombination"/>
    <property type="evidence" value="ECO:0007669"/>
    <property type="project" value="UniProtKB-KW"/>
</dbReference>
<dbReference type="Proteomes" id="UP000198928">
    <property type="component" value="Unassembled WGS sequence"/>
</dbReference>
<gene>
    <name evidence="7" type="ORF">SAMN05192584_108233</name>
</gene>
<evidence type="ECO:0000313" key="7">
    <source>
        <dbReference type="EMBL" id="SFK75309.1"/>
    </source>
</evidence>
<proteinExistence type="inferred from homology"/>
<name>A0A1I4C4R4_9ACTN</name>
<dbReference type="InterPro" id="IPR002104">
    <property type="entry name" value="Integrase_catalytic"/>
</dbReference>
<feature type="domain" description="Core-binding (CB)" evidence="6">
    <location>
        <begin position="71"/>
        <end position="173"/>
    </location>
</feature>
<keyword evidence="8" id="KW-1185">Reference proteome</keyword>
<accession>A0A1I4C4R4</accession>
<keyword evidence="2 4" id="KW-0238">DNA-binding</keyword>